<evidence type="ECO:0000313" key="8">
    <source>
        <dbReference type="Proteomes" id="UP000278164"/>
    </source>
</evidence>
<organism evidence="7 8">
    <name type="scientific">Parabacteroides distasonis</name>
    <dbReference type="NCBI Taxonomy" id="823"/>
    <lineage>
        <taxon>Bacteria</taxon>
        <taxon>Pseudomonadati</taxon>
        <taxon>Bacteroidota</taxon>
        <taxon>Bacteroidia</taxon>
        <taxon>Bacteroidales</taxon>
        <taxon>Tannerellaceae</taxon>
        <taxon>Parabacteroides</taxon>
    </lineage>
</organism>
<dbReference type="InterPro" id="IPR025896">
    <property type="entry name" value="Spi_Prtas-inh"/>
</dbReference>
<keyword evidence="2" id="KW-0645">Protease</keyword>
<evidence type="ECO:0000256" key="2">
    <source>
        <dbReference type="ARBA" id="ARBA00022670"/>
    </source>
</evidence>
<dbReference type="InterPro" id="IPR044934">
    <property type="entry name" value="Streptopain_sf"/>
</dbReference>
<accession>A0A3L7ZQG9</accession>
<sequence>MKINLLITFFIILFFLGCQSNIENETIKNIQSDNLPEKFFSVDSNLVVGIAQRLNRYTLISTKSIHQEKEIKNIVSYGKERSLPTLYIVNYESKGFSIISADKRVYPILGFSDEGEFSLDNAPEVVTLWLEWVSEHITRCRNQNFQPDPMITSMWNSAECPEKPLKMVNCDDPDHTSQIVKGPYLKTSWNQRNNYNKYCPTNCPVGCTAVAIGQIMRFWEYPKSYNWAAMSFNNATDVTARFLAELGNKDHLNMDYTPNGSSARNTVLDNVLRGYGYNASREKYNYAKVKSEIFSGRPVILSGVNQVSGSGHAWVCDGIQIYNSTMYSYSMLHMNFGNSEKYNGYYQLDNWSYIEDGKLIFDYTTNFFHRMIISIYPK</sequence>
<evidence type="ECO:0000259" key="6">
    <source>
        <dbReference type="Pfam" id="PF13734"/>
    </source>
</evidence>
<dbReference type="InterPro" id="IPR000200">
    <property type="entry name" value="Peptidase_C10"/>
</dbReference>
<dbReference type="Pfam" id="PF01640">
    <property type="entry name" value="Peptidase_C10"/>
    <property type="match status" value="1"/>
</dbReference>
<evidence type="ECO:0000313" key="7">
    <source>
        <dbReference type="EMBL" id="RLT72300.1"/>
    </source>
</evidence>
<keyword evidence="5" id="KW-0788">Thiol protease</keyword>
<reference evidence="7 8" key="1">
    <citation type="submission" date="2018-09" db="EMBL/GenBank/DDBJ databases">
        <title>Murine metabolic-syndrome-specific gut microbial biobank.</title>
        <authorList>
            <person name="Liu C."/>
        </authorList>
    </citation>
    <scope>NUCLEOTIDE SEQUENCE [LARGE SCALE GENOMIC DNA]</scope>
    <source>
        <strain evidence="7 8">8-P5</strain>
    </source>
</reference>
<gene>
    <name evidence="7" type="ORF">D7V78_16635</name>
</gene>
<evidence type="ECO:0000256" key="5">
    <source>
        <dbReference type="ARBA" id="ARBA00022807"/>
    </source>
</evidence>
<dbReference type="GO" id="GO:0006508">
    <property type="term" value="P:proteolysis"/>
    <property type="evidence" value="ECO:0007669"/>
    <property type="project" value="UniProtKB-KW"/>
</dbReference>
<evidence type="ECO:0000256" key="3">
    <source>
        <dbReference type="ARBA" id="ARBA00022729"/>
    </source>
</evidence>
<name>A0A3L7ZQG9_PARDI</name>
<dbReference type="RefSeq" id="WP_121737114.1">
    <property type="nucleotide sequence ID" value="NZ_QXXG01000035.1"/>
</dbReference>
<dbReference type="OrthoDB" id="2235251at2"/>
<dbReference type="EMBL" id="RAYI01000047">
    <property type="protein sequence ID" value="RLT72300.1"/>
    <property type="molecule type" value="Genomic_DNA"/>
</dbReference>
<dbReference type="AlphaFoldDB" id="A0A3L7ZQG9"/>
<protein>
    <recommendedName>
        <fullName evidence="6">Spi protease inhibitor domain-containing protein</fullName>
    </recommendedName>
</protein>
<comment type="caution">
    <text evidence="7">The sequence shown here is derived from an EMBL/GenBank/DDBJ whole genome shotgun (WGS) entry which is preliminary data.</text>
</comment>
<dbReference type="PROSITE" id="PS51257">
    <property type="entry name" value="PROKAR_LIPOPROTEIN"/>
    <property type="match status" value="1"/>
</dbReference>
<evidence type="ECO:0000256" key="1">
    <source>
        <dbReference type="ARBA" id="ARBA00009693"/>
    </source>
</evidence>
<evidence type="ECO:0000256" key="4">
    <source>
        <dbReference type="ARBA" id="ARBA00022801"/>
    </source>
</evidence>
<dbReference type="Pfam" id="PF13734">
    <property type="entry name" value="Inhibitor_I69"/>
    <property type="match status" value="1"/>
</dbReference>
<keyword evidence="4" id="KW-0378">Hydrolase</keyword>
<dbReference type="GO" id="GO:0008234">
    <property type="term" value="F:cysteine-type peptidase activity"/>
    <property type="evidence" value="ECO:0007669"/>
    <property type="project" value="UniProtKB-KW"/>
</dbReference>
<dbReference type="InterPro" id="IPR038765">
    <property type="entry name" value="Papain-like_cys_pep_sf"/>
</dbReference>
<dbReference type="Gene3D" id="3.90.70.50">
    <property type="entry name" value="Peptidase C10, streptopain"/>
    <property type="match status" value="1"/>
</dbReference>
<dbReference type="Proteomes" id="UP000278164">
    <property type="component" value="Unassembled WGS sequence"/>
</dbReference>
<keyword evidence="3" id="KW-0732">Signal</keyword>
<proteinExistence type="inferred from homology"/>
<comment type="similarity">
    <text evidence="1">Belongs to the peptidase C10 family.</text>
</comment>
<dbReference type="SUPFAM" id="SSF54001">
    <property type="entry name" value="Cysteine proteinases"/>
    <property type="match status" value="1"/>
</dbReference>
<feature type="domain" description="Spi protease inhibitor" evidence="6">
    <location>
        <begin position="78"/>
        <end position="136"/>
    </location>
</feature>